<gene>
    <name evidence="2" type="ORF">NCTC10797_04804</name>
</gene>
<evidence type="ECO:0000313" key="3">
    <source>
        <dbReference type="Proteomes" id="UP000290439"/>
    </source>
</evidence>
<dbReference type="AlphaFoldDB" id="A0A4V6ICV8"/>
<dbReference type="RefSeq" id="WP_130918676.1">
    <property type="nucleotide sequence ID" value="NZ_JADLSG010000007.1"/>
</dbReference>
<feature type="chain" id="PRO_5020548441" description="Serine/threonine protein kinase" evidence="1">
    <location>
        <begin position="31"/>
        <end position="140"/>
    </location>
</feature>
<feature type="signal peptide" evidence="1">
    <location>
        <begin position="1"/>
        <end position="30"/>
    </location>
</feature>
<protein>
    <recommendedName>
        <fullName evidence="4">Serine/threonine protein kinase</fullName>
    </recommendedName>
</protein>
<evidence type="ECO:0008006" key="4">
    <source>
        <dbReference type="Google" id="ProtNLM"/>
    </source>
</evidence>
<proteinExistence type="predicted"/>
<evidence type="ECO:0000313" key="2">
    <source>
        <dbReference type="EMBL" id="VFB00994.1"/>
    </source>
</evidence>
<sequence length="140" mass="14703">MRVINYGARLSLALAAILAGSLSAAAPANAASSPIAACGGGSYRVIDTQDLRNFATIYLMYNGRTNCVVTWKKIDIGKKTWTGADVGLWGGNPVVDFGQYAYYAGPVKVDAAGKCIRWGGDAQHDGFTAAWGNNTPEHCG</sequence>
<reference evidence="2 3" key="1">
    <citation type="submission" date="2019-02" db="EMBL/GenBank/DDBJ databases">
        <authorList>
            <consortium name="Pathogen Informatics"/>
        </authorList>
    </citation>
    <scope>NUCLEOTIDE SEQUENCE [LARGE SCALE GENOMIC DNA]</scope>
    <source>
        <strain evidence="2 3">3012STDY6756504</strain>
    </source>
</reference>
<accession>A0A4V6ICV8</accession>
<keyword evidence="1" id="KW-0732">Signal</keyword>
<dbReference type="EMBL" id="LR215973">
    <property type="protein sequence ID" value="VFB00994.1"/>
    <property type="molecule type" value="Genomic_DNA"/>
</dbReference>
<dbReference type="Proteomes" id="UP000290439">
    <property type="component" value="Chromosome"/>
</dbReference>
<organism evidence="2 3">
    <name type="scientific">Nocardia cyriacigeorgica</name>
    <dbReference type="NCBI Taxonomy" id="135487"/>
    <lineage>
        <taxon>Bacteria</taxon>
        <taxon>Bacillati</taxon>
        <taxon>Actinomycetota</taxon>
        <taxon>Actinomycetes</taxon>
        <taxon>Mycobacteriales</taxon>
        <taxon>Nocardiaceae</taxon>
        <taxon>Nocardia</taxon>
    </lineage>
</organism>
<name>A0A4V6ICV8_9NOCA</name>
<evidence type="ECO:0000256" key="1">
    <source>
        <dbReference type="SAM" id="SignalP"/>
    </source>
</evidence>